<accession>A0ABZ2FWE2</accession>
<feature type="domain" description="Response regulatory" evidence="3">
    <location>
        <begin position="4"/>
        <end position="114"/>
    </location>
</feature>
<gene>
    <name evidence="4" type="ORF">V6R86_00195</name>
</gene>
<reference evidence="4 5" key="1">
    <citation type="submission" date="2024-02" db="EMBL/GenBank/DDBJ databases">
        <title>Full genome sequence of Sphingomonas kaistensis.</title>
        <authorList>
            <person name="Poletto B.L."/>
            <person name="Silva G."/>
            <person name="Galante D."/>
            <person name="Campos K.R."/>
            <person name="Santos M.B.N."/>
            <person name="Sacchi C.T."/>
        </authorList>
    </citation>
    <scope>NUCLEOTIDE SEQUENCE [LARGE SCALE GENOMIC DNA]</scope>
    <source>
        <strain evidence="4 5">MA4R</strain>
    </source>
</reference>
<dbReference type="SUPFAM" id="SSF52172">
    <property type="entry name" value="CheY-like"/>
    <property type="match status" value="1"/>
</dbReference>
<feature type="modified residue" description="4-aspartylphosphate" evidence="2">
    <location>
        <position position="54"/>
    </location>
</feature>
<dbReference type="PROSITE" id="PS50110">
    <property type="entry name" value="RESPONSE_REGULATORY"/>
    <property type="match status" value="1"/>
</dbReference>
<organism evidence="4 5">
    <name type="scientific">Sphingomonas kaistensis</name>
    <dbReference type="NCBI Taxonomy" id="298708"/>
    <lineage>
        <taxon>Bacteria</taxon>
        <taxon>Pseudomonadati</taxon>
        <taxon>Pseudomonadota</taxon>
        <taxon>Alphaproteobacteria</taxon>
        <taxon>Sphingomonadales</taxon>
        <taxon>Sphingomonadaceae</taxon>
        <taxon>Sphingomonas</taxon>
    </lineage>
</organism>
<dbReference type="PANTHER" id="PTHR44591">
    <property type="entry name" value="STRESS RESPONSE REGULATOR PROTEIN 1"/>
    <property type="match status" value="1"/>
</dbReference>
<dbReference type="InterPro" id="IPR050595">
    <property type="entry name" value="Bact_response_regulator"/>
</dbReference>
<evidence type="ECO:0000256" key="2">
    <source>
        <dbReference type="PROSITE-ProRule" id="PRU00169"/>
    </source>
</evidence>
<evidence type="ECO:0000256" key="1">
    <source>
        <dbReference type="ARBA" id="ARBA00022553"/>
    </source>
</evidence>
<dbReference type="InterPro" id="IPR011006">
    <property type="entry name" value="CheY-like_superfamily"/>
</dbReference>
<dbReference type="SMART" id="SM00448">
    <property type="entry name" value="REC"/>
    <property type="match status" value="1"/>
</dbReference>
<evidence type="ECO:0000313" key="5">
    <source>
        <dbReference type="Proteomes" id="UP001382935"/>
    </source>
</evidence>
<dbReference type="Pfam" id="PF00072">
    <property type="entry name" value="Response_reg"/>
    <property type="match status" value="1"/>
</dbReference>
<keyword evidence="1 2" id="KW-0597">Phosphoprotein</keyword>
<keyword evidence="5" id="KW-1185">Reference proteome</keyword>
<proteinExistence type="predicted"/>
<dbReference type="PANTHER" id="PTHR44591:SF24">
    <property type="entry name" value="PROTEIN-GLUTAMATE METHYLESTERASE_PROTEIN-GLUTAMINE GLUTAMINASE 1"/>
    <property type="match status" value="1"/>
</dbReference>
<evidence type="ECO:0000313" key="4">
    <source>
        <dbReference type="EMBL" id="WWM69161.1"/>
    </source>
</evidence>
<dbReference type="InterPro" id="IPR001789">
    <property type="entry name" value="Sig_transdc_resp-reg_receiver"/>
</dbReference>
<evidence type="ECO:0000259" key="3">
    <source>
        <dbReference type="PROSITE" id="PS50110"/>
    </source>
</evidence>
<sequence>MQKRVLIVEDEPIVALTLEDILEGLGCSVVGSASRLDHGLQLVRDSAPDLAILDVNLHGEKSYPIADLLADNGVPYFFTTGYGSAGHPERHRRALTVAKPYSETVIADAIATVSAAARIC</sequence>
<dbReference type="Gene3D" id="3.40.50.2300">
    <property type="match status" value="1"/>
</dbReference>
<dbReference type="EMBL" id="CP145607">
    <property type="protein sequence ID" value="WWM69161.1"/>
    <property type="molecule type" value="Genomic_DNA"/>
</dbReference>
<dbReference type="RefSeq" id="WP_338501066.1">
    <property type="nucleotide sequence ID" value="NZ_CP145607.1"/>
</dbReference>
<name>A0ABZ2FWE2_9SPHN</name>
<protein>
    <submittedName>
        <fullName evidence="4">Response regulator</fullName>
    </submittedName>
</protein>
<dbReference type="Proteomes" id="UP001382935">
    <property type="component" value="Chromosome"/>
</dbReference>